<dbReference type="EMBL" id="QWIL01000254">
    <property type="protein sequence ID" value="RMY21333.1"/>
    <property type="molecule type" value="Genomic_DNA"/>
</dbReference>
<dbReference type="PRINTS" id="PR00412">
    <property type="entry name" value="EPOXHYDRLASE"/>
</dbReference>
<name>A0A3M7A1I6_HORWE</name>
<dbReference type="SUPFAM" id="SSF53474">
    <property type="entry name" value="alpha/beta-Hydrolases"/>
    <property type="match status" value="1"/>
</dbReference>
<protein>
    <recommendedName>
        <fullName evidence="3">AB hydrolase-1 domain-containing protein</fullName>
    </recommendedName>
</protein>
<dbReference type="PANTHER" id="PTHR43329">
    <property type="entry name" value="EPOXIDE HYDROLASE"/>
    <property type="match status" value="1"/>
</dbReference>
<evidence type="ECO:0000256" key="1">
    <source>
        <dbReference type="ARBA" id="ARBA00022801"/>
    </source>
</evidence>
<evidence type="ECO:0000313" key="4">
    <source>
        <dbReference type="EMBL" id="RMY21333.1"/>
    </source>
</evidence>
<evidence type="ECO:0000256" key="2">
    <source>
        <dbReference type="ARBA" id="ARBA00038334"/>
    </source>
</evidence>
<evidence type="ECO:0000313" key="5">
    <source>
        <dbReference type="Proteomes" id="UP000271337"/>
    </source>
</evidence>
<comment type="similarity">
    <text evidence="2">Belongs to the AB hydrolase superfamily. Epoxide hydrolase family.</text>
</comment>
<sequence length="320" mass="35157">MWISHQFIMSDMSAITLGTLLPELKSHTTESQGCTLKSYSHDTGSGPVLCMVHGYPQSAYMWRHVVPMLKNKVSMFIAELPGYGISSLPPQPDKRTVGNIIMEGLKSVFSGRPVVWCGHDRGGRVGHRLMVDNDPKHNIVSGILLDIVPTLEQWRAFANPAAAVAYYHWPFLATQMAPSLSEAVGGRIYCLNNFDRTKGSNTAAITKLKENDALDHYSTVFSKPETISGSCADYASAAEGEPKEQEDDQARGKKIKMPTMVLYSASNLGQMHDVEGLWKNWVDGDLKCVALGDDVGHYLPEEAPEQTAKLIAEFAAKNSK</sequence>
<evidence type="ECO:0000259" key="3">
    <source>
        <dbReference type="Pfam" id="PF12697"/>
    </source>
</evidence>
<feature type="domain" description="AB hydrolase-1" evidence="3">
    <location>
        <begin position="51"/>
        <end position="309"/>
    </location>
</feature>
<dbReference type="AlphaFoldDB" id="A0A3M7A1I6"/>
<dbReference type="InterPro" id="IPR000073">
    <property type="entry name" value="AB_hydrolase_1"/>
</dbReference>
<dbReference type="Gene3D" id="3.40.50.1820">
    <property type="entry name" value="alpha/beta hydrolase"/>
    <property type="match status" value="1"/>
</dbReference>
<keyword evidence="1" id="KW-0378">Hydrolase</keyword>
<comment type="caution">
    <text evidence="4">The sequence shown here is derived from an EMBL/GenBank/DDBJ whole genome shotgun (WGS) entry which is preliminary data.</text>
</comment>
<dbReference type="Proteomes" id="UP000271337">
    <property type="component" value="Unassembled WGS sequence"/>
</dbReference>
<dbReference type="OrthoDB" id="408373at2759"/>
<dbReference type="InterPro" id="IPR029058">
    <property type="entry name" value="AB_hydrolase_fold"/>
</dbReference>
<proteinExistence type="inferred from homology"/>
<dbReference type="InterPro" id="IPR000639">
    <property type="entry name" value="Epox_hydrolase-like"/>
</dbReference>
<dbReference type="VEuPathDB" id="FungiDB:BTJ68_09966"/>
<gene>
    <name evidence="4" type="ORF">D0867_03394</name>
</gene>
<accession>A0A3M7A1I6</accession>
<organism evidence="4 5">
    <name type="scientific">Hortaea werneckii</name>
    <name type="common">Black yeast</name>
    <name type="synonym">Cladosporium werneckii</name>
    <dbReference type="NCBI Taxonomy" id="91943"/>
    <lineage>
        <taxon>Eukaryota</taxon>
        <taxon>Fungi</taxon>
        <taxon>Dikarya</taxon>
        <taxon>Ascomycota</taxon>
        <taxon>Pezizomycotina</taxon>
        <taxon>Dothideomycetes</taxon>
        <taxon>Dothideomycetidae</taxon>
        <taxon>Mycosphaerellales</taxon>
        <taxon>Teratosphaeriaceae</taxon>
        <taxon>Hortaea</taxon>
    </lineage>
</organism>
<dbReference type="Pfam" id="PF12697">
    <property type="entry name" value="Abhydrolase_6"/>
    <property type="match status" value="1"/>
</dbReference>
<dbReference type="GO" id="GO:0016787">
    <property type="term" value="F:hydrolase activity"/>
    <property type="evidence" value="ECO:0007669"/>
    <property type="project" value="UniProtKB-KW"/>
</dbReference>
<reference evidence="4 5" key="1">
    <citation type="journal article" date="2018" name="BMC Genomics">
        <title>Genomic evidence for intraspecific hybridization in a clonal and extremely halotolerant yeast.</title>
        <authorList>
            <person name="Gostincar C."/>
            <person name="Stajich J.E."/>
            <person name="Zupancic J."/>
            <person name="Zalar P."/>
            <person name="Gunde-Cimerman N."/>
        </authorList>
    </citation>
    <scope>NUCLEOTIDE SEQUENCE [LARGE SCALE GENOMIC DNA]</scope>
    <source>
        <strain evidence="4 5">EXF-6669</strain>
    </source>
</reference>